<dbReference type="InterPro" id="IPR047153">
    <property type="entry name" value="TRIM45/56/19-like"/>
</dbReference>
<dbReference type="PANTHER" id="PTHR25462:SF296">
    <property type="entry name" value="MEIOTIC P26, ISOFORM F"/>
    <property type="match status" value="1"/>
</dbReference>
<dbReference type="Pfam" id="PF00643">
    <property type="entry name" value="zf-B_box"/>
    <property type="match status" value="1"/>
</dbReference>
<feature type="region of interest" description="Disordered" evidence="2">
    <location>
        <begin position="528"/>
        <end position="604"/>
    </location>
</feature>
<sequence length="1052" mass="114319">MQARGGGTDVVAEKVADGNADRQIASPSTCSPLSAGTKEAKGQGGLGAARASRARPAVYRHRGVQCPRHPDEPARFACLDCRCEVLCAACYSEGLHTDHELVNIRTAVPSVRMKMTDQYVKLKHQAQELETLIASLKSIQKKAARIHAANALQIKEAFESVIRSLDQRNEAALREIDVVRNVSAQSLKSLDVDCQTLLRYLRLKKQQLLQLHTLAAHSPVLALNSFAEIAPTIEAVEQKSDFLADMRERLRVPHWQLRVFEIDFLLEDRQTVRLLWLRNRQFFTALQDLSSQINTHCEHATQAVDSFLSIELPLDGPPAEHREADKLPEVVLRFGAWGDFSSFLERRPGTPFLPIRHTWRLAERVLLLLLPLSAVCLLSAPDKVQAFVRKDALHPVWEVRVVSLRGPYLCIHQSEEDANAPVESVVVLGHNTFARTFADPGITALAAVAKKDYLHGIEVVTVDLQAKELQNFVLLAADGQLLSEEWALAIEELCSDGMETEPEAPGHDPKLSLEDLHLEAAEASFPVSHRRKAAHLPTGLGGDKDEGVSPEASLWGGETAAGYERSNASTDSSGEAAARGTLVSRRDRQGSSLGLSASDTDDAEAEYEEALMTVAAPQKPTIQRDESGHWERDAVPGDLYQRRRIRRGGAGGGRSLAQQRGHSTTRDEADSGGSSSAGSAEDRFAESTWKTRSGRGGRSEGAFHASGSGGGGAANSVLEGRARLVHRVEVEPQIDKKPPVQEEDIQTKRRVQDRVRELEARISPPKVQHDIQHHQSPPDEDAEALTPPPDTSTLDLAVVSAHSEADAPDKTHVAGSRTTSYEEDRRASKPPARQLPAFLREPQVGDSPPEGESNQPRNRRLQEPPSHPAATMTRGTSTRAVARLAKARTLRAEHAAPPVASATAHAAGSSPLATPSRCEASLKDSGPKRQQAPTVAPFPGESRRRPRLPQEEDAEEFVKVRMPPRNAIPAFEIVRESSTAPGETSAADTDSAANVRVVAPTRIRKVSVQRDPPGRTPYATEAPTTPTPTAATPVGRGRQGRFVTQTTAAGAS</sequence>
<organism evidence="4 5">
    <name type="scientific">Cyclospora cayetanensis</name>
    <dbReference type="NCBI Taxonomy" id="88456"/>
    <lineage>
        <taxon>Eukaryota</taxon>
        <taxon>Sar</taxon>
        <taxon>Alveolata</taxon>
        <taxon>Apicomplexa</taxon>
        <taxon>Conoidasida</taxon>
        <taxon>Coccidia</taxon>
        <taxon>Eucoccidiorida</taxon>
        <taxon>Eimeriorina</taxon>
        <taxon>Eimeriidae</taxon>
        <taxon>Cyclospora</taxon>
    </lineage>
</organism>
<feature type="compositionally biased region" description="Low complexity" evidence="2">
    <location>
        <begin position="1016"/>
        <end position="1033"/>
    </location>
</feature>
<keyword evidence="1" id="KW-0175">Coiled coil</keyword>
<reference evidence="5" key="1">
    <citation type="submission" date="2025-08" db="UniProtKB">
        <authorList>
            <consortium name="RefSeq"/>
        </authorList>
    </citation>
    <scope>IDENTIFICATION</scope>
</reference>
<name>A0A6P6RTC6_9EIME</name>
<feature type="domain" description="B box-type" evidence="3">
    <location>
        <begin position="65"/>
        <end position="104"/>
    </location>
</feature>
<dbReference type="PANTHER" id="PTHR25462">
    <property type="entry name" value="BONUS, ISOFORM C-RELATED"/>
    <property type="match status" value="1"/>
</dbReference>
<feature type="region of interest" description="Disordered" evidence="2">
    <location>
        <begin position="729"/>
        <end position="961"/>
    </location>
</feature>
<proteinExistence type="predicted"/>
<feature type="region of interest" description="Disordered" evidence="2">
    <location>
        <begin position="975"/>
        <end position="1052"/>
    </location>
</feature>
<evidence type="ECO:0000256" key="2">
    <source>
        <dbReference type="SAM" id="MobiDB-lite"/>
    </source>
</evidence>
<dbReference type="SUPFAM" id="SSF57845">
    <property type="entry name" value="B-box zinc-binding domain"/>
    <property type="match status" value="1"/>
</dbReference>
<evidence type="ECO:0000313" key="5">
    <source>
        <dbReference type="RefSeq" id="XP_026190370.1"/>
    </source>
</evidence>
<dbReference type="AlphaFoldDB" id="A0A6P6RTC6"/>
<feature type="compositionally biased region" description="Basic and acidic residues" evidence="2">
    <location>
        <begin position="803"/>
        <end position="812"/>
    </location>
</feature>
<feature type="coiled-coil region" evidence="1">
    <location>
        <begin position="112"/>
        <end position="182"/>
    </location>
</feature>
<feature type="compositionally biased region" description="Polar residues" evidence="2">
    <location>
        <begin position="976"/>
        <end position="992"/>
    </location>
</feature>
<feature type="compositionally biased region" description="Polar residues" evidence="2">
    <location>
        <begin position="1042"/>
        <end position="1052"/>
    </location>
</feature>
<dbReference type="RefSeq" id="XP_026190370.1">
    <property type="nucleotide sequence ID" value="XM_026334585.1"/>
</dbReference>
<dbReference type="Proteomes" id="UP000515125">
    <property type="component" value="Unplaced"/>
</dbReference>
<feature type="compositionally biased region" description="Basic and acidic residues" evidence="2">
    <location>
        <begin position="729"/>
        <end position="760"/>
    </location>
</feature>
<evidence type="ECO:0000256" key="1">
    <source>
        <dbReference type="SAM" id="Coils"/>
    </source>
</evidence>
<feature type="region of interest" description="Disordered" evidence="2">
    <location>
        <begin position="15"/>
        <end position="52"/>
    </location>
</feature>
<accession>A0A6P6RTC6</accession>
<protein>
    <submittedName>
        <fullName evidence="5">Uncharacterized protein LOC113146627</fullName>
    </submittedName>
</protein>
<dbReference type="OrthoDB" id="348932at2759"/>
<gene>
    <name evidence="5" type="primary">LOC113146627</name>
</gene>
<keyword evidence="4" id="KW-1185">Reference proteome</keyword>
<feature type="compositionally biased region" description="Polar residues" evidence="2">
    <location>
        <begin position="25"/>
        <end position="34"/>
    </location>
</feature>
<dbReference type="CDD" id="cd19756">
    <property type="entry name" value="Bbox2"/>
    <property type="match status" value="1"/>
</dbReference>
<feature type="compositionally biased region" description="Basic and acidic residues" evidence="2">
    <location>
        <begin position="622"/>
        <end position="635"/>
    </location>
</feature>
<evidence type="ECO:0000313" key="4">
    <source>
        <dbReference type="Proteomes" id="UP000515125"/>
    </source>
</evidence>
<feature type="region of interest" description="Disordered" evidence="2">
    <location>
        <begin position="619"/>
        <end position="717"/>
    </location>
</feature>
<dbReference type="Gene3D" id="3.30.160.60">
    <property type="entry name" value="Classic Zinc Finger"/>
    <property type="match status" value="1"/>
</dbReference>
<dbReference type="GeneID" id="113146627"/>
<dbReference type="InterPro" id="IPR000315">
    <property type="entry name" value="Znf_B-box"/>
</dbReference>
<feature type="compositionally biased region" description="Low complexity" evidence="2">
    <location>
        <begin position="895"/>
        <end position="911"/>
    </location>
</feature>
<evidence type="ECO:0000259" key="3">
    <source>
        <dbReference type="Pfam" id="PF00643"/>
    </source>
</evidence>
<feature type="compositionally biased region" description="Basic and acidic residues" evidence="2">
    <location>
        <begin position="767"/>
        <end position="777"/>
    </location>
</feature>
<dbReference type="GO" id="GO:0008270">
    <property type="term" value="F:zinc ion binding"/>
    <property type="evidence" value="ECO:0007669"/>
    <property type="project" value="InterPro"/>
</dbReference>